<gene>
    <name evidence="4" type="ORF">ODALV1_LOCUS6614</name>
</gene>
<feature type="transmembrane region" description="Helical" evidence="2">
    <location>
        <begin position="79"/>
        <end position="103"/>
    </location>
</feature>
<evidence type="ECO:0000256" key="1">
    <source>
        <dbReference type="ARBA" id="ARBA00008685"/>
    </source>
</evidence>
<evidence type="ECO:0000259" key="3">
    <source>
        <dbReference type="Pfam" id="PF00060"/>
    </source>
</evidence>
<sequence>MAAFEKELWITLIGVWAILLMSLQVRLLLLPKNVSSAHSSSSSIKDYRFSKESVLWSVAIVCQKSWYLNPYSTTLRMKVILGTIVSLIVYTAYSASIVSSLAVNKIPVKTFTDLISFSFIFTVHEKSEPFQTILRGILESFDLSQELVTISTENEISHLITDSKLDVQSSKNAFVSPADMFYQTAKTLKYSDTFICNHISSVAVGPALHKRGPLVTKGSHHKEVLNHM</sequence>
<accession>A0ABP1Q4I8</accession>
<keyword evidence="5" id="KW-1185">Reference proteome</keyword>
<reference evidence="4 5" key="1">
    <citation type="submission" date="2024-08" db="EMBL/GenBank/DDBJ databases">
        <authorList>
            <person name="Cucini C."/>
            <person name="Frati F."/>
        </authorList>
    </citation>
    <scope>NUCLEOTIDE SEQUENCE [LARGE SCALE GENOMIC DNA]</scope>
</reference>
<dbReference type="EMBL" id="CAXLJM020000020">
    <property type="protein sequence ID" value="CAL8087029.1"/>
    <property type="molecule type" value="Genomic_DNA"/>
</dbReference>
<protein>
    <recommendedName>
        <fullName evidence="3">Ionotropic glutamate receptor C-terminal domain-containing protein</fullName>
    </recommendedName>
</protein>
<name>A0ABP1Q4I8_9HEXA</name>
<evidence type="ECO:0000313" key="4">
    <source>
        <dbReference type="EMBL" id="CAL8087029.1"/>
    </source>
</evidence>
<dbReference type="Gene3D" id="1.10.287.70">
    <property type="match status" value="1"/>
</dbReference>
<dbReference type="InterPro" id="IPR001320">
    <property type="entry name" value="Iontro_rcpt_C"/>
</dbReference>
<feature type="domain" description="Ionotropic glutamate receptor C-terminal" evidence="3">
    <location>
        <begin position="6"/>
        <end position="151"/>
    </location>
</feature>
<dbReference type="Proteomes" id="UP001642540">
    <property type="component" value="Unassembled WGS sequence"/>
</dbReference>
<proteinExistence type="inferred from homology"/>
<organism evidence="4 5">
    <name type="scientific">Orchesella dallaii</name>
    <dbReference type="NCBI Taxonomy" id="48710"/>
    <lineage>
        <taxon>Eukaryota</taxon>
        <taxon>Metazoa</taxon>
        <taxon>Ecdysozoa</taxon>
        <taxon>Arthropoda</taxon>
        <taxon>Hexapoda</taxon>
        <taxon>Collembola</taxon>
        <taxon>Entomobryomorpha</taxon>
        <taxon>Entomobryoidea</taxon>
        <taxon>Orchesellidae</taxon>
        <taxon>Orchesellinae</taxon>
        <taxon>Orchesella</taxon>
    </lineage>
</organism>
<comment type="similarity">
    <text evidence="1">Belongs to the glutamate-gated ion channel (TC 1.A.10.1) family.</text>
</comment>
<keyword evidence="2" id="KW-1133">Transmembrane helix</keyword>
<keyword evidence="2" id="KW-0812">Transmembrane</keyword>
<feature type="transmembrane region" description="Helical" evidence="2">
    <location>
        <begin position="7"/>
        <end position="29"/>
    </location>
</feature>
<keyword evidence="2" id="KW-0472">Membrane</keyword>
<dbReference type="Pfam" id="PF00060">
    <property type="entry name" value="Lig_chan"/>
    <property type="match status" value="1"/>
</dbReference>
<evidence type="ECO:0000256" key="2">
    <source>
        <dbReference type="SAM" id="Phobius"/>
    </source>
</evidence>
<evidence type="ECO:0000313" key="5">
    <source>
        <dbReference type="Proteomes" id="UP001642540"/>
    </source>
</evidence>
<comment type="caution">
    <text evidence="4">The sequence shown here is derived from an EMBL/GenBank/DDBJ whole genome shotgun (WGS) entry which is preliminary data.</text>
</comment>